<dbReference type="PROSITE" id="PS00211">
    <property type="entry name" value="ABC_TRANSPORTER_1"/>
    <property type="match status" value="1"/>
</dbReference>
<dbReference type="GO" id="GO:0005524">
    <property type="term" value="F:ATP binding"/>
    <property type="evidence" value="ECO:0007669"/>
    <property type="project" value="UniProtKB-KW"/>
</dbReference>
<dbReference type="FunFam" id="3.40.50.300:FF:000127">
    <property type="entry name" value="Ribose import ATP-binding protein RbsA"/>
    <property type="match status" value="1"/>
</dbReference>
<dbReference type="Pfam" id="PF00005">
    <property type="entry name" value="ABC_tran"/>
    <property type="match status" value="2"/>
</dbReference>
<evidence type="ECO:0000313" key="13">
    <source>
        <dbReference type="EMBL" id="SDB20535.1"/>
    </source>
</evidence>
<evidence type="ECO:0000256" key="5">
    <source>
        <dbReference type="ARBA" id="ARBA00022597"/>
    </source>
</evidence>
<name>A0A1G6BIT2_9HYPH</name>
<evidence type="ECO:0000313" key="14">
    <source>
        <dbReference type="Proteomes" id="UP000199071"/>
    </source>
</evidence>
<proteinExistence type="inferred from homology"/>
<dbReference type="SUPFAM" id="SSF52540">
    <property type="entry name" value="P-loop containing nucleoside triphosphate hydrolases"/>
    <property type="match status" value="2"/>
</dbReference>
<dbReference type="InterPro" id="IPR017871">
    <property type="entry name" value="ABC_transporter-like_CS"/>
</dbReference>
<dbReference type="InterPro" id="IPR027417">
    <property type="entry name" value="P-loop_NTPase"/>
</dbReference>
<dbReference type="RefSeq" id="WP_090875808.1">
    <property type="nucleotide sequence ID" value="NZ_FMXQ01000003.1"/>
</dbReference>
<dbReference type="CDD" id="cd03215">
    <property type="entry name" value="ABC_Carb_Monos_II"/>
    <property type="match status" value="1"/>
</dbReference>
<evidence type="ECO:0000256" key="9">
    <source>
        <dbReference type="ARBA" id="ARBA00022967"/>
    </source>
</evidence>
<dbReference type="InterPro" id="IPR003593">
    <property type="entry name" value="AAA+_ATPase"/>
</dbReference>
<feature type="domain" description="ABC transporter" evidence="12">
    <location>
        <begin position="35"/>
        <end position="270"/>
    </location>
</feature>
<evidence type="ECO:0000256" key="4">
    <source>
        <dbReference type="ARBA" id="ARBA00022475"/>
    </source>
</evidence>
<dbReference type="PANTHER" id="PTHR43790:SF3">
    <property type="entry name" value="D-ALLOSE IMPORT ATP-BINDING PROTEIN ALSA-RELATED"/>
    <property type="match status" value="1"/>
</dbReference>
<dbReference type="STRING" id="665467.SAMN02982931_01505"/>
<sequence>MSVSSSHSTKTDFPRRPGAAGNDEGGNPNHVTPLLELRSLDKRFIGTHALKEVDLSFNAGEIHAIVGENGAGKSTLIKILTGAYQRSSGDILWNGKSLSLSTPLQALDLGINAVHQEVVLCPHLSVAANMFLGIEQARFGFLRHRAMVREAQKILDSLGFDLPAAAMLNTLTIGQQQLVATARAASRGCRFLILDEPTAYLTRAETDQLFTLIRRLHGEGVTIVYISHRMEEIFELAERVSVLRDGRLIATRVVAETNPDELIRDMVARSIDEVHYKEQIAPGEPLLEVEGLSGPGFHDVSLTVRRGEIVGLYGLIGAGRSEFAQAVFGRRERTAGQMRMHGKPVNIRSVPDAIRAGVVLLPESRRDQGLCLNLDVRFNLALPSFRQLSAGGFVRRSEERRVAETQISDLNIATAGPGAQALTLSGGNQQKIVIGKWLNHGAELFIFDEPTVGVDVGTKVQIYQLFAELLRKGAGIIIISSYLPEVYDLADTLHVFRRGEIAATYSARAVDHETILGKAIGN</sequence>
<comment type="subcellular location">
    <subcellularLocation>
        <location evidence="1">Cell membrane</location>
        <topology evidence="1">Peripheral membrane protein</topology>
    </subcellularLocation>
</comment>
<dbReference type="InterPro" id="IPR050107">
    <property type="entry name" value="ABC_carbohydrate_import_ATPase"/>
</dbReference>
<evidence type="ECO:0000256" key="3">
    <source>
        <dbReference type="ARBA" id="ARBA00022448"/>
    </source>
</evidence>
<evidence type="ECO:0000256" key="10">
    <source>
        <dbReference type="ARBA" id="ARBA00023136"/>
    </source>
</evidence>
<keyword evidence="5" id="KW-0762">Sugar transport</keyword>
<dbReference type="OrthoDB" id="9805029at2"/>
<dbReference type="SMART" id="SM00382">
    <property type="entry name" value="AAA"/>
    <property type="match status" value="2"/>
</dbReference>
<dbReference type="PROSITE" id="PS50893">
    <property type="entry name" value="ABC_TRANSPORTER_2"/>
    <property type="match status" value="2"/>
</dbReference>
<dbReference type="InterPro" id="IPR003439">
    <property type="entry name" value="ABC_transporter-like_ATP-bd"/>
</dbReference>
<evidence type="ECO:0000259" key="12">
    <source>
        <dbReference type="PROSITE" id="PS50893"/>
    </source>
</evidence>
<evidence type="ECO:0000256" key="11">
    <source>
        <dbReference type="SAM" id="MobiDB-lite"/>
    </source>
</evidence>
<keyword evidence="14" id="KW-1185">Reference proteome</keyword>
<keyword evidence="8 13" id="KW-0067">ATP-binding</keyword>
<feature type="domain" description="ABC transporter" evidence="12">
    <location>
        <begin position="281"/>
        <end position="522"/>
    </location>
</feature>
<dbReference type="Proteomes" id="UP000199071">
    <property type="component" value="Unassembled WGS sequence"/>
</dbReference>
<comment type="similarity">
    <text evidence="2">Belongs to the ABC transporter superfamily.</text>
</comment>
<organism evidence="13 14">
    <name type="scientific">Bauldia litoralis</name>
    <dbReference type="NCBI Taxonomy" id="665467"/>
    <lineage>
        <taxon>Bacteria</taxon>
        <taxon>Pseudomonadati</taxon>
        <taxon>Pseudomonadota</taxon>
        <taxon>Alphaproteobacteria</taxon>
        <taxon>Hyphomicrobiales</taxon>
        <taxon>Kaistiaceae</taxon>
        <taxon>Bauldia</taxon>
    </lineage>
</organism>
<feature type="region of interest" description="Disordered" evidence="11">
    <location>
        <begin position="1"/>
        <end position="31"/>
    </location>
</feature>
<keyword evidence="3" id="KW-0813">Transport</keyword>
<evidence type="ECO:0000256" key="8">
    <source>
        <dbReference type="ARBA" id="ARBA00022840"/>
    </source>
</evidence>
<dbReference type="EMBL" id="FMXQ01000003">
    <property type="protein sequence ID" value="SDB20535.1"/>
    <property type="molecule type" value="Genomic_DNA"/>
</dbReference>
<dbReference type="Gene3D" id="3.40.50.300">
    <property type="entry name" value="P-loop containing nucleotide triphosphate hydrolases"/>
    <property type="match status" value="2"/>
</dbReference>
<keyword evidence="10" id="KW-0472">Membrane</keyword>
<accession>A0A1G6BIT2</accession>
<dbReference type="GO" id="GO:0005886">
    <property type="term" value="C:plasma membrane"/>
    <property type="evidence" value="ECO:0007669"/>
    <property type="project" value="UniProtKB-SubCell"/>
</dbReference>
<keyword evidence="6" id="KW-0677">Repeat</keyword>
<keyword evidence="7" id="KW-0547">Nucleotide-binding</keyword>
<evidence type="ECO:0000256" key="1">
    <source>
        <dbReference type="ARBA" id="ARBA00004202"/>
    </source>
</evidence>
<dbReference type="CDD" id="cd03216">
    <property type="entry name" value="ABC_Carb_Monos_I"/>
    <property type="match status" value="1"/>
</dbReference>
<dbReference type="PANTHER" id="PTHR43790">
    <property type="entry name" value="CARBOHYDRATE TRANSPORT ATP-BINDING PROTEIN MG119-RELATED"/>
    <property type="match status" value="1"/>
</dbReference>
<dbReference type="GO" id="GO:0016887">
    <property type="term" value="F:ATP hydrolysis activity"/>
    <property type="evidence" value="ECO:0007669"/>
    <property type="project" value="InterPro"/>
</dbReference>
<keyword evidence="9" id="KW-1278">Translocase</keyword>
<reference evidence="13 14" key="1">
    <citation type="submission" date="2016-10" db="EMBL/GenBank/DDBJ databases">
        <authorList>
            <person name="de Groot N.N."/>
        </authorList>
    </citation>
    <scope>NUCLEOTIDE SEQUENCE [LARGE SCALE GENOMIC DNA]</scope>
    <source>
        <strain evidence="13 14">ATCC 35022</strain>
    </source>
</reference>
<protein>
    <submittedName>
        <fullName evidence="13">Ribose transport system ATP-binding protein</fullName>
    </submittedName>
</protein>
<gene>
    <name evidence="13" type="ORF">SAMN02982931_01505</name>
</gene>
<dbReference type="AlphaFoldDB" id="A0A1G6BIT2"/>
<keyword evidence="4" id="KW-1003">Cell membrane</keyword>
<evidence type="ECO:0000256" key="7">
    <source>
        <dbReference type="ARBA" id="ARBA00022741"/>
    </source>
</evidence>
<evidence type="ECO:0000256" key="2">
    <source>
        <dbReference type="ARBA" id="ARBA00005417"/>
    </source>
</evidence>
<evidence type="ECO:0000256" key="6">
    <source>
        <dbReference type="ARBA" id="ARBA00022737"/>
    </source>
</evidence>